<dbReference type="Gene3D" id="2.30.120.10">
    <property type="match status" value="1"/>
</dbReference>
<proteinExistence type="inferred from homology"/>
<keyword evidence="5" id="KW-0812">Transmembrane</keyword>
<evidence type="ECO:0008006" key="10">
    <source>
        <dbReference type="Google" id="ProtNLM"/>
    </source>
</evidence>
<organism evidence="6 9">
    <name type="scientific">Cafeteria roenbergensis</name>
    <name type="common">Marine flagellate</name>
    <dbReference type="NCBI Taxonomy" id="33653"/>
    <lineage>
        <taxon>Eukaryota</taxon>
        <taxon>Sar</taxon>
        <taxon>Stramenopiles</taxon>
        <taxon>Bigyra</taxon>
        <taxon>Opalozoa</taxon>
        <taxon>Bicosoecida</taxon>
        <taxon>Cafeteriaceae</taxon>
        <taxon>Cafeteria</taxon>
    </lineage>
</organism>
<feature type="transmembrane region" description="Helical" evidence="5">
    <location>
        <begin position="12"/>
        <end position="35"/>
    </location>
</feature>
<evidence type="ECO:0000256" key="1">
    <source>
        <dbReference type="ARBA" id="ARBA00006586"/>
    </source>
</evidence>
<sequence length="1020" mass="107688">MAGPVATLCRSARLRAGLAGLVALLSILAFAGFVGSLSKAIINCAEILGPVTAVFLLALAGCLAMAAFCCRAAVRAGAEADSVSDDSVAPLARSSKPDAEERPSRCRCVSLHLAMTLCGIATIALWVVAAMAVWLTTSTIPSLTGTLKLPGLSKPVHVIHEDQSGMVHIEAEGDLADGYFALGVVHAQLRLWQMHFQRSVGAGRLAEAVGAPALPTDKLMRTLGVYTAAKEASLALPRDAAMAVDSYVSGINAYLATNPPLPVEFVLLGLPRPEPWTRADSLVWAKLMAYDLAGNLNSEITRFRLMARQGLSPERIEQLMPPYDMTQFPVALSPADLGLGGEQFGCDASLRSAATDHAEPLEGRKRGLADGPVAGAADAVSRAAAIVATALRSAAAPRRAAADAAAARRAPESWVSPVGLPGWISGSARDRPPAPRPGVRPDRQFGNLGASNNWVVSGNRTTTGKPLLCNDPHLTLMAPSIWLAVSIKTARGGEIVRLNPTLPDSAADLPVAQVGATFVGLPGVVIGRNSRIAWGVTNTGADVQDLYVMQAPANGSSAAEFYAFEGSNVAYERRTETFKVAGSADVSITVRRSRFGPVVTDNGLFSDLQPAEGQSGAHADMSLRWISLERNVNDTTLAAFLRVGLASDHSEWTAALQDYVAPSQNMIYADVDGNIAYRMTGLVPVRAGGRSGRWPVAGDGQGNDWDWNGFIPFEEMPATLNPPEGFIVTANNRITPPAYKHNITFDWDAGSNGYRAKRITDMVCAGSSGGAKLSAADMRRIQLDSTTYLGRDVAMTVAAKLENSKLTPEAQAGKRALEGWDHSAAVGSTVQTTAVRLFAAMARLAGEETGTDVWGDAMFALRAMRNGDPACQRADGDASCQTYFAKALHNASVADGHPAEWGTPGRHMATFTHQVLGKSPLGCLADRTVGHGGDFSTVNVGHSKLSDPAFPQTAGPSYRQVVDLASPASSLFLNPLGQNGNLFSKHYDNLVRDWAEGEYLPMTTVAGSSDRDETQTMTSN</sequence>
<dbReference type="Proteomes" id="UP000324907">
    <property type="component" value="Unassembled WGS sequence"/>
</dbReference>
<feature type="compositionally biased region" description="Basic and acidic residues" evidence="4">
    <location>
        <begin position="428"/>
        <end position="443"/>
    </location>
</feature>
<dbReference type="EMBL" id="VLTL01000032">
    <property type="protein sequence ID" value="KAA0167656.1"/>
    <property type="molecule type" value="Genomic_DNA"/>
</dbReference>
<protein>
    <recommendedName>
        <fullName evidence="10">Penicillin amidase</fullName>
    </recommendedName>
</protein>
<evidence type="ECO:0000313" key="9">
    <source>
        <dbReference type="Proteomes" id="UP000325113"/>
    </source>
</evidence>
<dbReference type="PIRSF" id="PIRSF001227">
    <property type="entry name" value="Pen_acylase"/>
    <property type="match status" value="1"/>
</dbReference>
<comment type="similarity">
    <text evidence="1">Belongs to the peptidase S45 family.</text>
</comment>
<dbReference type="EMBL" id="VLTM01000030">
    <property type="protein sequence ID" value="KAA0162034.1"/>
    <property type="molecule type" value="Genomic_DNA"/>
</dbReference>
<comment type="caution">
    <text evidence="6">The sequence shown here is derived from an EMBL/GenBank/DDBJ whole genome shotgun (WGS) entry which is preliminary data.</text>
</comment>
<keyword evidence="3" id="KW-0865">Zymogen</keyword>
<feature type="region of interest" description="Disordered" evidence="4">
    <location>
        <begin position="421"/>
        <end position="452"/>
    </location>
</feature>
<dbReference type="InterPro" id="IPR043147">
    <property type="entry name" value="Penicillin_amidase_A-knob"/>
</dbReference>
<evidence type="ECO:0000313" key="8">
    <source>
        <dbReference type="Proteomes" id="UP000324907"/>
    </source>
</evidence>
<dbReference type="GO" id="GO:0017000">
    <property type="term" value="P:antibiotic biosynthetic process"/>
    <property type="evidence" value="ECO:0007669"/>
    <property type="project" value="InterPro"/>
</dbReference>
<keyword evidence="2" id="KW-0378">Hydrolase</keyword>
<dbReference type="GO" id="GO:0016811">
    <property type="term" value="F:hydrolase activity, acting on carbon-nitrogen (but not peptide) bonds, in linear amides"/>
    <property type="evidence" value="ECO:0007669"/>
    <property type="project" value="InterPro"/>
</dbReference>
<dbReference type="InterPro" id="IPR014395">
    <property type="entry name" value="Pen/GL7ACA/AHL_acylase"/>
</dbReference>
<dbReference type="Pfam" id="PF01804">
    <property type="entry name" value="Penicil_amidase"/>
    <property type="match status" value="1"/>
</dbReference>
<name>A0A5A8DBS0_CAFRO</name>
<feature type="transmembrane region" description="Helical" evidence="5">
    <location>
        <begin position="111"/>
        <end position="135"/>
    </location>
</feature>
<feature type="transmembrane region" description="Helical" evidence="5">
    <location>
        <begin position="47"/>
        <end position="68"/>
    </location>
</feature>
<dbReference type="InterPro" id="IPR023343">
    <property type="entry name" value="Penicillin_amidase_dom1"/>
</dbReference>
<dbReference type="Proteomes" id="UP000325113">
    <property type="component" value="Unassembled WGS sequence"/>
</dbReference>
<evidence type="ECO:0000313" key="6">
    <source>
        <dbReference type="EMBL" id="KAA0162034.1"/>
    </source>
</evidence>
<keyword evidence="5" id="KW-1133">Transmembrane helix</keyword>
<dbReference type="PANTHER" id="PTHR34218">
    <property type="entry name" value="PEPTIDASE S45 PENICILLIN AMIDASE"/>
    <property type="match status" value="1"/>
</dbReference>
<evidence type="ECO:0000313" key="7">
    <source>
        <dbReference type="EMBL" id="KAA0167656.1"/>
    </source>
</evidence>
<dbReference type="Gene3D" id="1.10.1400.10">
    <property type="match status" value="1"/>
</dbReference>
<dbReference type="AlphaFoldDB" id="A0A5A8DBS0"/>
<evidence type="ECO:0000256" key="5">
    <source>
        <dbReference type="SAM" id="Phobius"/>
    </source>
</evidence>
<dbReference type="CDD" id="cd03747">
    <property type="entry name" value="Ntn_PGA_like"/>
    <property type="match status" value="1"/>
</dbReference>
<dbReference type="SUPFAM" id="SSF56235">
    <property type="entry name" value="N-terminal nucleophile aminohydrolases (Ntn hydrolases)"/>
    <property type="match status" value="1"/>
</dbReference>
<dbReference type="PANTHER" id="PTHR34218:SF4">
    <property type="entry name" value="ACYL-HOMOSERINE LACTONE ACYLASE QUIP"/>
    <property type="match status" value="1"/>
</dbReference>
<dbReference type="InterPro" id="IPR002692">
    <property type="entry name" value="S45"/>
</dbReference>
<dbReference type="Gene3D" id="1.10.439.10">
    <property type="entry name" value="Penicillin Amidohydrolase, domain 1"/>
    <property type="match status" value="1"/>
</dbReference>
<dbReference type="InterPro" id="IPR043146">
    <property type="entry name" value="Penicillin_amidase_N_B-knob"/>
</dbReference>
<dbReference type="InterPro" id="IPR029055">
    <property type="entry name" value="Ntn_hydrolases_N"/>
</dbReference>
<accession>A0A5A8DBS0</accession>
<evidence type="ECO:0000256" key="3">
    <source>
        <dbReference type="ARBA" id="ARBA00023145"/>
    </source>
</evidence>
<evidence type="ECO:0000256" key="4">
    <source>
        <dbReference type="SAM" id="MobiDB-lite"/>
    </source>
</evidence>
<gene>
    <name evidence="7" type="ORF">FNF28_02724</name>
    <name evidence="6" type="ORF">FNF31_03445</name>
</gene>
<evidence type="ECO:0000256" key="2">
    <source>
        <dbReference type="ARBA" id="ARBA00022801"/>
    </source>
</evidence>
<dbReference type="Gene3D" id="3.60.20.10">
    <property type="entry name" value="Glutamine Phosphoribosylpyrophosphate, subunit 1, domain 1"/>
    <property type="match status" value="1"/>
</dbReference>
<keyword evidence="5" id="KW-0472">Membrane</keyword>
<reference evidence="8 9" key="1">
    <citation type="submission" date="2019-07" db="EMBL/GenBank/DDBJ databases">
        <title>Genomes of Cafeteria roenbergensis.</title>
        <authorList>
            <person name="Fischer M.G."/>
            <person name="Hackl T."/>
            <person name="Roman M."/>
        </authorList>
    </citation>
    <scope>NUCLEOTIDE SEQUENCE [LARGE SCALE GENOMIC DNA]</scope>
    <source>
        <strain evidence="6 9">Cflag</strain>
        <strain evidence="7 8">RCC970-E3</strain>
    </source>
</reference>